<accession>A0ABV1WX14</accession>
<evidence type="ECO:0000313" key="1">
    <source>
        <dbReference type="EMBL" id="MER7181309.1"/>
    </source>
</evidence>
<evidence type="ECO:0000313" key="2">
    <source>
        <dbReference type="Proteomes" id="UP001474181"/>
    </source>
</evidence>
<gene>
    <name evidence="1" type="ORF">ABT404_17820</name>
</gene>
<dbReference type="Proteomes" id="UP001474181">
    <property type="component" value="Unassembled WGS sequence"/>
</dbReference>
<protein>
    <submittedName>
        <fullName evidence="1">Uncharacterized protein</fullName>
    </submittedName>
</protein>
<organism evidence="1 2">
    <name type="scientific">Streptomyces hyaluromycini</name>
    <dbReference type="NCBI Taxonomy" id="1377993"/>
    <lineage>
        <taxon>Bacteria</taxon>
        <taxon>Bacillati</taxon>
        <taxon>Actinomycetota</taxon>
        <taxon>Actinomycetes</taxon>
        <taxon>Kitasatosporales</taxon>
        <taxon>Streptomycetaceae</taxon>
        <taxon>Streptomyces</taxon>
    </lineage>
</organism>
<name>A0ABV1WX14_9ACTN</name>
<reference evidence="1 2" key="1">
    <citation type="submission" date="2024-06" db="EMBL/GenBank/DDBJ databases">
        <title>The Natural Products Discovery Center: Release of the First 8490 Sequenced Strains for Exploring Actinobacteria Biosynthetic Diversity.</title>
        <authorList>
            <person name="Kalkreuter E."/>
            <person name="Kautsar S.A."/>
            <person name="Yang D."/>
            <person name="Bader C.D."/>
            <person name="Teijaro C.N."/>
            <person name="Fluegel L."/>
            <person name="Davis C.M."/>
            <person name="Simpson J.R."/>
            <person name="Lauterbach L."/>
            <person name="Steele A.D."/>
            <person name="Gui C."/>
            <person name="Meng S."/>
            <person name="Li G."/>
            <person name="Viehrig K."/>
            <person name="Ye F."/>
            <person name="Su P."/>
            <person name="Kiefer A.F."/>
            <person name="Nichols A."/>
            <person name="Cepeda A.J."/>
            <person name="Yan W."/>
            <person name="Fan B."/>
            <person name="Jiang Y."/>
            <person name="Adhikari A."/>
            <person name="Zheng C.-J."/>
            <person name="Schuster L."/>
            <person name="Cowan T.M."/>
            <person name="Smanski M.J."/>
            <person name="Chevrette M.G."/>
            <person name="De Carvalho L.P.S."/>
            <person name="Shen B."/>
        </authorList>
    </citation>
    <scope>NUCLEOTIDE SEQUENCE [LARGE SCALE GENOMIC DNA]</scope>
    <source>
        <strain evidence="1 2">NPDC000234</strain>
    </source>
</reference>
<proteinExistence type="predicted"/>
<keyword evidence="2" id="KW-1185">Reference proteome</keyword>
<comment type="caution">
    <text evidence="1">The sequence shown here is derived from an EMBL/GenBank/DDBJ whole genome shotgun (WGS) entry which is preliminary data.</text>
</comment>
<dbReference type="EMBL" id="JBEPEK010000112">
    <property type="protein sequence ID" value="MER7181309.1"/>
    <property type="molecule type" value="Genomic_DNA"/>
</dbReference>
<sequence>MLARTHAGKHGILATGRENQAIRLGLGRHSAIGIQAQGCIDINPFPGSLEADRRGI</sequence>
<dbReference type="RefSeq" id="WP_350782034.1">
    <property type="nucleotide sequence ID" value="NZ_JBEPEK010000112.1"/>
</dbReference>